<dbReference type="STRING" id="8153.ENSHBUP00000030729"/>
<evidence type="ECO:0000256" key="2">
    <source>
        <dbReference type="SAM" id="MobiDB-lite"/>
    </source>
</evidence>
<dbReference type="Ensembl" id="ENSHBUT00000022016.1">
    <property type="protein sequence ID" value="ENSHBUP00000030729.1"/>
    <property type="gene ID" value="ENSHBUG00000015970.1"/>
</dbReference>
<sequence length="355" mass="40262">PNPVSTTTPTLPNPDPMTTTTLSNPDSTTTTTPLTPLSSSLKLRIHTEDVSRLFQKQKPRKAPGPDSWAQDMMSEIKKTNAEITKYREETKTEIMRCKEEVEKGRIESKAEMEKWAKSVEDNTKAQFELLREEVRLISETSVSLANEMEARKKEVDDTLNDQSDSITSMETKLKELEKEMLTLRRRSEDLEARSRRNNIRIVGVREGAETGKTPSEFIAGLLKEKLGLSVTPTLDRAHRTLGARRDGAGAPPRAFVVRCHYYTEKEEILKKAREMERTPEGRSGRIHIFPDYTQEVNNKRAAFKEARSLLRTYGGVRYGLRYPATLVITPEGGQTKTFETPKDAMEFIKKTLTPG</sequence>
<accession>A0A3Q2WUZ6</accession>
<reference evidence="3" key="2">
    <citation type="submission" date="2025-09" db="UniProtKB">
        <authorList>
            <consortium name="Ensembl"/>
        </authorList>
    </citation>
    <scope>IDENTIFICATION</scope>
</reference>
<evidence type="ECO:0000313" key="3">
    <source>
        <dbReference type="Ensembl" id="ENSHBUP00000030729.1"/>
    </source>
</evidence>
<reference evidence="3" key="1">
    <citation type="submission" date="2025-08" db="UniProtKB">
        <authorList>
            <consortium name="Ensembl"/>
        </authorList>
    </citation>
    <scope>IDENTIFICATION</scope>
</reference>
<feature type="compositionally biased region" description="Low complexity" evidence="2">
    <location>
        <begin position="18"/>
        <end position="39"/>
    </location>
</feature>
<dbReference type="AlphaFoldDB" id="A0A3Q2WUZ6"/>
<keyword evidence="4" id="KW-1185">Reference proteome</keyword>
<name>A0A3Q2WUZ6_HAPBU</name>
<dbReference type="InterPro" id="IPR004244">
    <property type="entry name" value="Transposase_22"/>
</dbReference>
<organism evidence="3 4">
    <name type="scientific">Haplochromis burtoni</name>
    <name type="common">Burton's mouthbrooder</name>
    <name type="synonym">Chromis burtoni</name>
    <dbReference type="NCBI Taxonomy" id="8153"/>
    <lineage>
        <taxon>Eukaryota</taxon>
        <taxon>Metazoa</taxon>
        <taxon>Chordata</taxon>
        <taxon>Craniata</taxon>
        <taxon>Vertebrata</taxon>
        <taxon>Euteleostomi</taxon>
        <taxon>Actinopterygii</taxon>
        <taxon>Neopterygii</taxon>
        <taxon>Teleostei</taxon>
        <taxon>Neoteleostei</taxon>
        <taxon>Acanthomorphata</taxon>
        <taxon>Ovalentaria</taxon>
        <taxon>Cichlomorphae</taxon>
        <taxon>Cichliformes</taxon>
        <taxon>Cichlidae</taxon>
        <taxon>African cichlids</taxon>
        <taxon>Pseudocrenilabrinae</taxon>
        <taxon>Haplochromini</taxon>
        <taxon>Haplochromis</taxon>
    </lineage>
</organism>
<keyword evidence="1" id="KW-0175">Coiled coil</keyword>
<feature type="compositionally biased region" description="Polar residues" evidence="2">
    <location>
        <begin position="1"/>
        <end position="10"/>
    </location>
</feature>
<dbReference type="GeneTree" id="ENSGT00940000170955"/>
<feature type="region of interest" description="Disordered" evidence="2">
    <location>
        <begin position="1"/>
        <end position="39"/>
    </location>
</feature>
<evidence type="ECO:0000313" key="4">
    <source>
        <dbReference type="Proteomes" id="UP000264840"/>
    </source>
</evidence>
<dbReference type="OMA" id="YHIKEEI"/>
<dbReference type="Gene3D" id="3.30.250.20">
    <property type="entry name" value="L1 transposable element, C-terminal domain"/>
    <property type="match status" value="1"/>
</dbReference>
<dbReference type="Gene3D" id="3.30.70.1820">
    <property type="entry name" value="L1 transposable element, RRM domain"/>
    <property type="match status" value="1"/>
</dbReference>
<evidence type="ECO:0008006" key="5">
    <source>
        <dbReference type="Google" id="ProtNLM"/>
    </source>
</evidence>
<protein>
    <recommendedName>
        <fullName evidence="5">L1 transposable element RRM domain-containing protein</fullName>
    </recommendedName>
</protein>
<dbReference type="PANTHER" id="PTHR11505">
    <property type="entry name" value="L1 TRANSPOSABLE ELEMENT-RELATED"/>
    <property type="match status" value="1"/>
</dbReference>
<proteinExistence type="predicted"/>
<evidence type="ECO:0000256" key="1">
    <source>
        <dbReference type="SAM" id="Coils"/>
    </source>
</evidence>
<dbReference type="Proteomes" id="UP000264840">
    <property type="component" value="Unplaced"/>
</dbReference>
<dbReference type="InterPro" id="IPR042566">
    <property type="entry name" value="L1_C"/>
</dbReference>
<feature type="coiled-coil region" evidence="1">
    <location>
        <begin position="159"/>
        <end position="193"/>
    </location>
</feature>